<evidence type="ECO:0000313" key="4">
    <source>
        <dbReference type="EMBL" id="MED6194173.1"/>
    </source>
</evidence>
<keyword evidence="5" id="KW-1185">Reference proteome</keyword>
<proteinExistence type="inferred from homology"/>
<name>A0ABU6XB55_9FABA</name>
<feature type="signal peptide" evidence="2">
    <location>
        <begin position="1"/>
        <end position="23"/>
    </location>
</feature>
<dbReference type="PANTHER" id="PTHR33985:SF34">
    <property type="entry name" value="FASCICLIN-LIKE ARABINOGALACTAN PROTEIN"/>
    <property type="match status" value="1"/>
</dbReference>
<protein>
    <recommendedName>
        <fullName evidence="3">FAS1 domain-containing protein</fullName>
    </recommendedName>
</protein>
<dbReference type="Gene3D" id="2.30.180.10">
    <property type="entry name" value="FAS1 domain"/>
    <property type="match status" value="2"/>
</dbReference>
<gene>
    <name evidence="4" type="ORF">PIB30_026038</name>
</gene>
<feature type="chain" id="PRO_5045256721" description="FAS1 domain-containing protein" evidence="2">
    <location>
        <begin position="24"/>
        <end position="348"/>
    </location>
</feature>
<dbReference type="Pfam" id="PF02469">
    <property type="entry name" value="Fasciclin"/>
    <property type="match status" value="1"/>
</dbReference>
<evidence type="ECO:0000259" key="3">
    <source>
        <dbReference type="PROSITE" id="PS50213"/>
    </source>
</evidence>
<comment type="caution">
    <text evidence="4">The sequence shown here is derived from an EMBL/GenBank/DDBJ whole genome shotgun (WGS) entry which is preliminary data.</text>
</comment>
<dbReference type="EMBL" id="JASCZI010211545">
    <property type="protein sequence ID" value="MED6194173.1"/>
    <property type="molecule type" value="Genomic_DNA"/>
</dbReference>
<dbReference type="PANTHER" id="PTHR33985">
    <property type="entry name" value="OS02G0491300 PROTEIN-RELATED"/>
    <property type="match status" value="1"/>
</dbReference>
<feature type="domain" description="FAS1" evidence="3">
    <location>
        <begin position="29"/>
        <end position="157"/>
    </location>
</feature>
<accession>A0ABU6XB55</accession>
<comment type="similarity">
    <text evidence="1">Belongs to the fasciclin-like AGP family.</text>
</comment>
<dbReference type="SMART" id="SM00554">
    <property type="entry name" value="FAS1"/>
    <property type="match status" value="2"/>
</dbReference>
<dbReference type="PROSITE" id="PS50213">
    <property type="entry name" value="FAS1"/>
    <property type="match status" value="1"/>
</dbReference>
<sequence>MASSLSLSFLLLFSFSVISLSTALPSEAISDAADILADSNFVSMALTLEILAESLLEQPPSATVFAPSDSAFKKSGQPSLDLLRFHFAPLPLPPESLRLLTAGAKIPTMLPGKSLVVTASPSDRIVSVNNVRITESPLYDDGVLLVYGVDRFFDPKFQDNSGSNQKPNSNVTCIARNLTANNSSDSFSQAIETLKSGGYSAMAAFLAMQLAGLSEQNAITLLAPPDEMVLNQIREFGEYPSFFLRHAVPCRLLWNDLVNFEDNTVLPTFVEGFGINITRSGGVLNLNGVTVFFPDLFFNDKVVVHGVSDIVALQDSKMSMNEAMQSSLSDYDGFNSTDDEIMFDPGEF</sequence>
<dbReference type="InterPro" id="IPR052806">
    <property type="entry name" value="Fasciclin-like_AGP"/>
</dbReference>
<evidence type="ECO:0000313" key="5">
    <source>
        <dbReference type="Proteomes" id="UP001341840"/>
    </source>
</evidence>
<dbReference type="SUPFAM" id="SSF82153">
    <property type="entry name" value="FAS1 domain"/>
    <property type="match status" value="2"/>
</dbReference>
<organism evidence="4 5">
    <name type="scientific">Stylosanthes scabra</name>
    <dbReference type="NCBI Taxonomy" id="79078"/>
    <lineage>
        <taxon>Eukaryota</taxon>
        <taxon>Viridiplantae</taxon>
        <taxon>Streptophyta</taxon>
        <taxon>Embryophyta</taxon>
        <taxon>Tracheophyta</taxon>
        <taxon>Spermatophyta</taxon>
        <taxon>Magnoliopsida</taxon>
        <taxon>eudicotyledons</taxon>
        <taxon>Gunneridae</taxon>
        <taxon>Pentapetalae</taxon>
        <taxon>rosids</taxon>
        <taxon>fabids</taxon>
        <taxon>Fabales</taxon>
        <taxon>Fabaceae</taxon>
        <taxon>Papilionoideae</taxon>
        <taxon>50 kb inversion clade</taxon>
        <taxon>dalbergioids sensu lato</taxon>
        <taxon>Dalbergieae</taxon>
        <taxon>Pterocarpus clade</taxon>
        <taxon>Stylosanthes</taxon>
    </lineage>
</organism>
<evidence type="ECO:0000256" key="1">
    <source>
        <dbReference type="ARBA" id="ARBA00007843"/>
    </source>
</evidence>
<reference evidence="4 5" key="1">
    <citation type="journal article" date="2023" name="Plants (Basel)">
        <title>Bridging the Gap: Combining Genomics and Transcriptomics Approaches to Understand Stylosanthes scabra, an Orphan Legume from the Brazilian Caatinga.</title>
        <authorList>
            <person name="Ferreira-Neto J.R.C."/>
            <person name="da Silva M.D."/>
            <person name="Binneck E."/>
            <person name="de Melo N.F."/>
            <person name="da Silva R.H."/>
            <person name="de Melo A.L.T.M."/>
            <person name="Pandolfi V."/>
            <person name="Bustamante F.O."/>
            <person name="Brasileiro-Vidal A.C."/>
            <person name="Benko-Iseppon A.M."/>
        </authorList>
    </citation>
    <scope>NUCLEOTIDE SEQUENCE [LARGE SCALE GENOMIC DNA]</scope>
    <source>
        <tissue evidence="4">Leaves</tissue>
    </source>
</reference>
<evidence type="ECO:0000256" key="2">
    <source>
        <dbReference type="SAM" id="SignalP"/>
    </source>
</evidence>
<dbReference type="Proteomes" id="UP001341840">
    <property type="component" value="Unassembled WGS sequence"/>
</dbReference>
<keyword evidence="2" id="KW-0732">Signal</keyword>
<dbReference type="InterPro" id="IPR036378">
    <property type="entry name" value="FAS1_dom_sf"/>
</dbReference>
<dbReference type="InterPro" id="IPR000782">
    <property type="entry name" value="FAS1_domain"/>
</dbReference>